<feature type="chain" id="PRO_5046188868" description="Lipoprotein" evidence="1">
    <location>
        <begin position="32"/>
        <end position="156"/>
    </location>
</feature>
<accession>A0ABS4CDJ2</accession>
<name>A0ABS4CDJ2_9PSED</name>
<feature type="signal peptide" evidence="1">
    <location>
        <begin position="1"/>
        <end position="31"/>
    </location>
</feature>
<dbReference type="EMBL" id="JAFFZW010000018">
    <property type="protein sequence ID" value="MBP0948786.1"/>
    <property type="molecule type" value="Genomic_DNA"/>
</dbReference>
<evidence type="ECO:0000256" key="1">
    <source>
        <dbReference type="SAM" id="SignalP"/>
    </source>
</evidence>
<dbReference type="Proteomes" id="UP000673197">
    <property type="component" value="Unassembled WGS sequence"/>
</dbReference>
<evidence type="ECO:0000313" key="2">
    <source>
        <dbReference type="EMBL" id="MBP0948786.1"/>
    </source>
</evidence>
<reference evidence="2 3" key="1">
    <citation type="journal article" date="2022" name="Syst. Appl. Microbiol.">
        <title>Pseudomonas alliivorans sp. nov., a plant-pathogenic bacterium isolated from onion foliage in Georgia, USA.</title>
        <authorList>
            <person name="Zhao M."/>
            <person name="Tyson C."/>
            <person name="Chen H.C."/>
            <person name="Paudel S."/>
            <person name="Gitaitis R."/>
            <person name="Kvitko B."/>
            <person name="Dutta B."/>
        </authorList>
    </citation>
    <scope>NUCLEOTIDE SEQUENCE [LARGE SCALE GENOMIC DNA]</scope>
    <source>
        <strain evidence="2 3">20GA0068</strain>
    </source>
</reference>
<sequence>MFIVSSPPLPMPLKAVLLTLLLFTLSGCSHTTLEDQFNGIEVCGLKNIYLDQVTNTPTGAYFTERRLKPCRIDEVAFYCLSDTFYGLPVNEVAIPYLGPFSVHAIYFRASPATVKSVLQAKRVGIVLNNSDGRSPKLIENPKQKGQSVLYCDKYSE</sequence>
<keyword evidence="3" id="KW-1185">Reference proteome</keyword>
<dbReference type="RefSeq" id="WP_122581906.1">
    <property type="nucleotide sequence ID" value="NZ_JAFFZW010000018.1"/>
</dbReference>
<gene>
    <name evidence="2" type="ORF">JTJ32_26025</name>
</gene>
<evidence type="ECO:0000313" key="3">
    <source>
        <dbReference type="Proteomes" id="UP000673197"/>
    </source>
</evidence>
<keyword evidence="1" id="KW-0732">Signal</keyword>
<evidence type="ECO:0008006" key="4">
    <source>
        <dbReference type="Google" id="ProtNLM"/>
    </source>
</evidence>
<comment type="caution">
    <text evidence="2">The sequence shown here is derived from an EMBL/GenBank/DDBJ whole genome shotgun (WGS) entry which is preliminary data.</text>
</comment>
<protein>
    <recommendedName>
        <fullName evidence="4">Lipoprotein</fullName>
    </recommendedName>
</protein>
<organism evidence="2 3">
    <name type="scientific">Pseudomonas alliivorans</name>
    <dbReference type="NCBI Taxonomy" id="2810613"/>
    <lineage>
        <taxon>Bacteria</taxon>
        <taxon>Pseudomonadati</taxon>
        <taxon>Pseudomonadota</taxon>
        <taxon>Gammaproteobacteria</taxon>
        <taxon>Pseudomonadales</taxon>
        <taxon>Pseudomonadaceae</taxon>
        <taxon>Pseudomonas</taxon>
    </lineage>
</organism>
<proteinExistence type="predicted"/>